<feature type="region of interest" description="Disordered" evidence="9">
    <location>
        <begin position="1603"/>
        <end position="1627"/>
    </location>
</feature>
<feature type="compositionally biased region" description="Polar residues" evidence="9">
    <location>
        <begin position="43"/>
        <end position="76"/>
    </location>
</feature>
<comment type="caution">
    <text evidence="12">The sequence shown here is derived from an EMBL/GenBank/DDBJ whole genome shotgun (WGS) entry which is preliminary data.</text>
</comment>
<evidence type="ECO:0000256" key="9">
    <source>
        <dbReference type="SAM" id="MobiDB-lite"/>
    </source>
</evidence>
<evidence type="ECO:0000256" key="2">
    <source>
        <dbReference type="ARBA" id="ARBA00022692"/>
    </source>
</evidence>
<keyword evidence="7 10" id="KW-0472">Membrane</keyword>
<reference evidence="13" key="1">
    <citation type="submission" date="2023-01" db="EMBL/GenBank/DDBJ databases">
        <title>Key to firefly adult light organ development and bioluminescence: homeobox transcription factors regulate luciferase expression and transportation to peroxisome.</title>
        <authorList>
            <person name="Fu X."/>
        </authorList>
    </citation>
    <scope>NUCLEOTIDE SEQUENCE [LARGE SCALE GENOMIC DNA]</scope>
</reference>
<feature type="domain" description="Cadherin" evidence="11">
    <location>
        <begin position="523"/>
        <end position="627"/>
    </location>
</feature>
<name>A0AAN7PBB2_9COLE</name>
<keyword evidence="3" id="KW-0732">Signal</keyword>
<dbReference type="FunFam" id="2.60.40.60:FF:000381">
    <property type="entry name" value="Protocadherin 15"/>
    <property type="match status" value="1"/>
</dbReference>
<sequence>MLTQSSSSHLSNGNDAQISPSSEEIRFTTTSTTIEPLSDDLLQRTSADSRPNSSTSTSLIHETANDSNLPVGTDNTEVGEESSFPKRFLGKAQTKTESQFLKLAKRLQNDSLLREEDCKCMREHESMGHMTKEQILLCLIHILKYDENNFKDEPGATMFCSSDFSKNRFMRSTSVSQHTNPQELPIGGQPNVDVFLDLVFPKGPPIFYLNEKQLQLLSPLDRDENSLSHIVFQLTCTIKATRKKKTIPVIVRLTDINDNAPEFVNTPYETNISELTPIGTTIFQHVLAKDKDIGVNGLVEYKIIEGNTTGIGYEQGVGRSRITSADGYGFFAINLPHQGQITVNRTLDYEKTQRYYVTIVASDRSKNIEERLSSTTTLTVNIKDDDDQNPSFIYQGCMLLDGACINPEYSASVSSGILHGVLSVMPERIQAVDMDTLNSPILYSFASGTPLFYSEYFKINPDTGTIHQIKAIDTSTAKKFTIIIKAQERSEAKRSTTAKLLITVKPVDANPPEIYVSSVEGFVDENSPVGTTVVDAQGIPLHFNVIDKDFGPNDVKPEYVYELTSPFFNIDKDSHLVVNENNLDRDPPNPGRFRFQVVAREKKGKAASPPLSLTVYLNDVNDNAPVLSMIPPVTVPAGDGRRAIITIQATDNDIGENAIITYSIYHVSNNGNNKFIINSKTGLLEATGKLHTGEQYSLTVKATDKGGLNSQVIVEVTVTPGPNTKSPIFEQAVYDIEVSEGATINSTVATILAVDPENDPVTYSIVSGNDLRQFAIGPVSGVLTVIRKLDREDLTRYQLVIKAEDNGKLSSTVIVNIKVTDVNDKNPEFIGDPYNFSVKEGISKTTVGFVHATDADEGINAIVSYSIPTNLPFNVDSETGEISTTQALDYEEHQSYQFVVTAKDGAPDPRIATATVTIAVIDIEDEVPIFRQSVYESSVPENIPDHFITTVTAEDPDTIKKVTYVIQQGPTDLFRIDEQSGSIYTTRGLDYERENEHVLIIGTLENMSNENGSVAKVIVHVEDRNDIPPVFTIIPHPITLDDDVSIGTSVTNLIATDSDGTAPGNKVRYEIIGRGKATNYFQIDPDSGILKVINDFRKEIDTEYQIDVRAYDLGDPQLSSVITVEVYIQHVATVAPEVGLRFADNAYSVQVLENSTVGFLIKTLTIMNSRTHGTNIPLKCHIMSGNKDGKFKVNITEERNCALYLNGTLDFEKEESYQLEVQLISLQGFINTDFSTTQITINVGDVNDNKPYFLFPPNTHTGKYYAAISHSAPLASTLIQIKADDKDSGKFGKISYLLIGNNSDEYFAIDASSGTIKTKRGLSSIDKENIPLKLKIKARDHPNSTNDYNEVEAPLIVNLISEANRMVLVIGDAKPDVVASKIDTITQIIQDQTNFVVGVEKLNAREFIGGNGTLEIDPTGTDVWFYVIDSDTDAILSVNDSDVQKNIFEKSAMDNITFDVTGQIKHTAFNIHTPIMLAKVKSATIAAFNGEVFPYALIILACIIFICGTVGIIYICVSWSRYTSFKNQMQRSYIVPSSPARYDTVYVEPNLKEYETQVLQMCVPVDDHDEYNDLHLDFSNKNHAFSLDNVSYISKDNNIKKYNQQSPVSSESEVTARTGSVGDHNLLPTKSLRNHIYHRSSDDEEMSASPTNDNVMFREKKDYSHLGFSYSDHSPIETTTEL</sequence>
<feature type="compositionally biased region" description="Polar residues" evidence="9">
    <location>
        <begin position="1"/>
        <end position="35"/>
    </location>
</feature>
<comment type="subcellular location">
    <subcellularLocation>
        <location evidence="1">Membrane</location>
        <topology evidence="1">Single-pass membrane protein</topology>
    </subcellularLocation>
</comment>
<feature type="domain" description="Cadherin" evidence="11">
    <location>
        <begin position="405"/>
        <end position="514"/>
    </location>
</feature>
<dbReference type="PRINTS" id="PR00205">
    <property type="entry name" value="CADHERIN"/>
</dbReference>
<dbReference type="Pfam" id="PF00028">
    <property type="entry name" value="Cadherin"/>
    <property type="match status" value="9"/>
</dbReference>
<organism evidence="12 13">
    <name type="scientific">Aquatica leii</name>
    <dbReference type="NCBI Taxonomy" id="1421715"/>
    <lineage>
        <taxon>Eukaryota</taxon>
        <taxon>Metazoa</taxon>
        <taxon>Ecdysozoa</taxon>
        <taxon>Arthropoda</taxon>
        <taxon>Hexapoda</taxon>
        <taxon>Insecta</taxon>
        <taxon>Pterygota</taxon>
        <taxon>Neoptera</taxon>
        <taxon>Endopterygota</taxon>
        <taxon>Coleoptera</taxon>
        <taxon>Polyphaga</taxon>
        <taxon>Elateriformia</taxon>
        <taxon>Elateroidea</taxon>
        <taxon>Lampyridae</taxon>
        <taxon>Luciolinae</taxon>
        <taxon>Aquatica</taxon>
    </lineage>
</organism>
<evidence type="ECO:0000256" key="8">
    <source>
        <dbReference type="PROSITE-ProRule" id="PRU00043"/>
    </source>
</evidence>
<feature type="domain" description="Cadherin" evidence="11">
    <location>
        <begin position="730"/>
        <end position="829"/>
    </location>
</feature>
<evidence type="ECO:0000256" key="4">
    <source>
        <dbReference type="ARBA" id="ARBA00022737"/>
    </source>
</evidence>
<keyword evidence="13" id="KW-1185">Reference proteome</keyword>
<dbReference type="InterPro" id="IPR020894">
    <property type="entry name" value="Cadherin_CS"/>
</dbReference>
<protein>
    <recommendedName>
        <fullName evidence="11">Cadherin domain-containing protein</fullName>
    </recommendedName>
</protein>
<dbReference type="PROSITE" id="PS00232">
    <property type="entry name" value="CADHERIN_1"/>
    <property type="match status" value="3"/>
</dbReference>
<dbReference type="PANTHER" id="PTHR24027">
    <property type="entry name" value="CADHERIN-23"/>
    <property type="match status" value="1"/>
</dbReference>
<evidence type="ECO:0000256" key="1">
    <source>
        <dbReference type="ARBA" id="ARBA00004167"/>
    </source>
</evidence>
<dbReference type="InterPro" id="IPR039808">
    <property type="entry name" value="Cadherin"/>
</dbReference>
<feature type="domain" description="Cadherin" evidence="11">
    <location>
        <begin position="264"/>
        <end position="392"/>
    </location>
</feature>
<keyword evidence="6 10" id="KW-1133">Transmembrane helix</keyword>
<feature type="domain" description="Cadherin" evidence="11">
    <location>
        <begin position="830"/>
        <end position="930"/>
    </location>
</feature>
<evidence type="ECO:0000256" key="7">
    <source>
        <dbReference type="ARBA" id="ARBA00023136"/>
    </source>
</evidence>
<evidence type="ECO:0000256" key="10">
    <source>
        <dbReference type="SAM" id="Phobius"/>
    </source>
</evidence>
<dbReference type="CDD" id="cd11304">
    <property type="entry name" value="Cadherin_repeat"/>
    <property type="match status" value="10"/>
</dbReference>
<dbReference type="FunFam" id="2.60.40.60:FF:000315">
    <property type="entry name" value="CaDHerin family"/>
    <property type="match status" value="1"/>
</dbReference>
<dbReference type="FunFam" id="2.60.40.60:FF:000232">
    <property type="entry name" value="Neural-cadherin"/>
    <property type="match status" value="1"/>
</dbReference>
<dbReference type="GO" id="GO:0005509">
    <property type="term" value="F:calcium ion binding"/>
    <property type="evidence" value="ECO:0007669"/>
    <property type="project" value="UniProtKB-UniRule"/>
</dbReference>
<gene>
    <name evidence="12" type="ORF">RN001_004398</name>
</gene>
<evidence type="ECO:0000259" key="11">
    <source>
        <dbReference type="PROSITE" id="PS50268"/>
    </source>
</evidence>
<dbReference type="Gene3D" id="2.60.40.60">
    <property type="entry name" value="Cadherins"/>
    <property type="match status" value="11"/>
</dbReference>
<dbReference type="FunFam" id="2.60.40.60:FF:000275">
    <property type="entry name" value="Si:dkey-30k22.7"/>
    <property type="match status" value="1"/>
</dbReference>
<feature type="domain" description="Cadherin" evidence="11">
    <location>
        <begin position="1032"/>
        <end position="1138"/>
    </location>
</feature>
<feature type="domain" description="Cadherin" evidence="11">
    <location>
        <begin position="207"/>
        <end position="263"/>
    </location>
</feature>
<dbReference type="InterPro" id="IPR002126">
    <property type="entry name" value="Cadherin-like_dom"/>
</dbReference>
<keyword evidence="4" id="KW-0677">Repeat</keyword>
<feature type="compositionally biased region" description="Polar residues" evidence="9">
    <location>
        <begin position="1603"/>
        <end position="1618"/>
    </location>
</feature>
<dbReference type="Proteomes" id="UP001353858">
    <property type="component" value="Unassembled WGS sequence"/>
</dbReference>
<dbReference type="GO" id="GO:0016342">
    <property type="term" value="C:catenin complex"/>
    <property type="evidence" value="ECO:0007669"/>
    <property type="project" value="TreeGrafter"/>
</dbReference>
<dbReference type="GO" id="GO:0016477">
    <property type="term" value="P:cell migration"/>
    <property type="evidence" value="ECO:0007669"/>
    <property type="project" value="TreeGrafter"/>
</dbReference>
<feature type="region of interest" description="Disordered" evidence="9">
    <location>
        <begin position="1"/>
        <end position="82"/>
    </location>
</feature>
<dbReference type="GO" id="GO:0045296">
    <property type="term" value="F:cadherin binding"/>
    <property type="evidence" value="ECO:0007669"/>
    <property type="project" value="TreeGrafter"/>
</dbReference>
<dbReference type="EMBL" id="JARPUR010000002">
    <property type="protein sequence ID" value="KAK4881079.1"/>
    <property type="molecule type" value="Genomic_DNA"/>
</dbReference>
<dbReference type="InterPro" id="IPR015919">
    <property type="entry name" value="Cadherin-like_sf"/>
</dbReference>
<keyword evidence="2 10" id="KW-0812">Transmembrane</keyword>
<dbReference type="PANTHER" id="PTHR24027:SF422">
    <property type="entry name" value="CADHERIN DOMAIN-CONTAINING PROTEIN"/>
    <property type="match status" value="1"/>
</dbReference>
<dbReference type="PROSITE" id="PS50268">
    <property type="entry name" value="CADHERIN_2"/>
    <property type="match status" value="11"/>
</dbReference>
<feature type="domain" description="Cadherin" evidence="11">
    <location>
        <begin position="1260"/>
        <end position="1377"/>
    </location>
</feature>
<evidence type="ECO:0000256" key="3">
    <source>
        <dbReference type="ARBA" id="ARBA00022729"/>
    </source>
</evidence>
<proteinExistence type="predicted"/>
<feature type="transmembrane region" description="Helical" evidence="10">
    <location>
        <begin position="1492"/>
        <end position="1517"/>
    </location>
</feature>
<dbReference type="GO" id="GO:0008013">
    <property type="term" value="F:beta-catenin binding"/>
    <property type="evidence" value="ECO:0007669"/>
    <property type="project" value="TreeGrafter"/>
</dbReference>
<dbReference type="FunFam" id="2.60.40.60:FF:000363">
    <property type="entry name" value="Dachsous cadherin-related 1a"/>
    <property type="match status" value="1"/>
</dbReference>
<feature type="domain" description="Cadherin" evidence="11">
    <location>
        <begin position="1143"/>
        <end position="1253"/>
    </location>
</feature>
<dbReference type="GO" id="GO:0060429">
    <property type="term" value="P:epithelium development"/>
    <property type="evidence" value="ECO:0007669"/>
    <property type="project" value="UniProtKB-ARBA"/>
</dbReference>
<dbReference type="SMART" id="SM00112">
    <property type="entry name" value="CA"/>
    <property type="match status" value="11"/>
</dbReference>
<feature type="domain" description="Cadherin" evidence="11">
    <location>
        <begin position="931"/>
        <end position="1031"/>
    </location>
</feature>
<dbReference type="FunFam" id="2.60.40.60:FF:000020">
    <property type="entry name" value="Dachsous cadherin-related 1b"/>
    <property type="match status" value="1"/>
</dbReference>
<accession>A0AAN7PBB2</accession>
<evidence type="ECO:0000256" key="6">
    <source>
        <dbReference type="ARBA" id="ARBA00022989"/>
    </source>
</evidence>
<dbReference type="SUPFAM" id="SSF49313">
    <property type="entry name" value="Cadherin-like"/>
    <property type="match status" value="10"/>
</dbReference>
<evidence type="ECO:0000313" key="12">
    <source>
        <dbReference type="EMBL" id="KAK4881079.1"/>
    </source>
</evidence>
<evidence type="ECO:0000313" key="13">
    <source>
        <dbReference type="Proteomes" id="UP001353858"/>
    </source>
</evidence>
<dbReference type="FunFam" id="2.60.40.60:FF:000403">
    <property type="entry name" value="Protocadherin 15"/>
    <property type="match status" value="1"/>
</dbReference>
<feature type="domain" description="Cadherin" evidence="11">
    <location>
        <begin position="644"/>
        <end position="729"/>
    </location>
</feature>
<keyword evidence="5 8" id="KW-0106">Calcium</keyword>
<dbReference type="GO" id="GO:0009653">
    <property type="term" value="P:anatomical structure morphogenesis"/>
    <property type="evidence" value="ECO:0007669"/>
    <property type="project" value="UniProtKB-ARBA"/>
</dbReference>
<evidence type="ECO:0000256" key="5">
    <source>
        <dbReference type="ARBA" id="ARBA00022837"/>
    </source>
</evidence>
<dbReference type="GO" id="GO:0007156">
    <property type="term" value="P:homophilic cell adhesion via plasma membrane adhesion molecules"/>
    <property type="evidence" value="ECO:0007669"/>
    <property type="project" value="InterPro"/>
</dbReference>